<keyword evidence="1" id="KW-0732">Signal</keyword>
<evidence type="ECO:0008006" key="4">
    <source>
        <dbReference type="Google" id="ProtNLM"/>
    </source>
</evidence>
<keyword evidence="3" id="KW-1185">Reference proteome</keyword>
<protein>
    <recommendedName>
        <fullName evidence="4">Glycoside hydrolase family 5 domain-containing protein</fullName>
    </recommendedName>
</protein>
<accession>A0ABR7YAR4</accession>
<dbReference type="RefSeq" id="WP_190301282.1">
    <property type="nucleotide sequence ID" value="NZ_JACOIJ010000002.1"/>
</dbReference>
<name>A0ABR7YAR4_9SPHI</name>
<reference evidence="2 3" key="1">
    <citation type="submission" date="2020-08" db="EMBL/GenBank/DDBJ databases">
        <title>Sphingobacterium sp. DN04309 isolated from aquaculture water.</title>
        <authorList>
            <person name="Zhang M."/>
        </authorList>
    </citation>
    <scope>NUCLEOTIDE SEQUENCE [LARGE SCALE GENOMIC DNA]</scope>
    <source>
        <strain evidence="2 3">DN04309</strain>
    </source>
</reference>
<dbReference type="InterPro" id="IPR017853">
    <property type="entry name" value="GH"/>
</dbReference>
<dbReference type="Proteomes" id="UP000651271">
    <property type="component" value="Unassembled WGS sequence"/>
</dbReference>
<feature type="chain" id="PRO_5045793070" description="Glycoside hydrolase family 5 domain-containing protein" evidence="1">
    <location>
        <begin position="20"/>
        <end position="851"/>
    </location>
</feature>
<gene>
    <name evidence="2" type="ORF">H8B04_02135</name>
</gene>
<dbReference type="EMBL" id="JACOIJ010000002">
    <property type="protein sequence ID" value="MBD1428374.1"/>
    <property type="molecule type" value="Genomic_DNA"/>
</dbReference>
<comment type="caution">
    <text evidence="2">The sequence shown here is derived from an EMBL/GenBank/DDBJ whole genome shotgun (WGS) entry which is preliminary data.</text>
</comment>
<dbReference type="Gene3D" id="3.20.20.80">
    <property type="entry name" value="Glycosidases"/>
    <property type="match status" value="1"/>
</dbReference>
<evidence type="ECO:0000313" key="3">
    <source>
        <dbReference type="Proteomes" id="UP000651271"/>
    </source>
</evidence>
<sequence length="851" mass="97019">MKHLFLFVAALFYYSTIFAQDKTPTVYIDKSGVLRWNHTNQEASFYGVNYTVPFAHAYRALKYKGVNPKEAIDRDVYHMSRMGYNAYRIHIWDVEISDSTGNLLTNVHLDLLDYLFAKLEEKGIYSLVTMMTNFGNGYPERNVNTGAFTYLYDKCNVHANPEAIKAQQKYISQLVNHKNPYNGKTYKNDPFIVGFEINNEPCHTGDIAITKNYVRTMVDALKAAGNKKPIFYNVSHNESHVSAYYQPGIEGTTYQWYPIGLVAGKERKGNFLPYVDSYPISFSGVKDFDKKTLAVYEYDPADILSSYIHPVMVRTFRSTGFQWITQFAYDPIDIARYNTEYQTHFLNLAYTPSKAISTMIAAEVAFQIPRKQVFAPFPENTTFGDFTVNYEQDLSVLNDGVKYYYTRSHEIVPKSEHTLRQVAGVGNSTLVNYNGTGAYFLDQLESGVWRLELMPDVEITSDPFEKPSLNKEIAAIFWNNQPIEIRLQDLGVDFQVLKLNSGEQTVAKASSFSVSPGVYILKAKNKSGSSWNAESKFKTGKLGDFYAPEPSNFTVPIVIHTAPQFIEMERGAEISMKVLTNTKIDSVILQTDQISFWKDKNPYLKLHKNGNLYTASLPKDMLSKQDLAYTITVYTQNKKYTYPEGKEGTPLDWDYISKNYYTAKVVSASAPIMLMDARIEKESSLEHYAIPDSSFLWVTKDEGDFTKPASWQYKLTSKDSQSRFFWKKYVRPTIEERATGMQHVNKVGATLEVKDFKGTIQIGFITRKGFTYVKDMAVSALNYDKVEVNLQELSLVPTPILPAPYPVFLSRYFVPQVKEPFDVQDIEQVIISTSELPKGQADVRIGAIWLQ</sequence>
<evidence type="ECO:0000256" key="1">
    <source>
        <dbReference type="SAM" id="SignalP"/>
    </source>
</evidence>
<dbReference type="SUPFAM" id="SSF51445">
    <property type="entry name" value="(Trans)glycosidases"/>
    <property type="match status" value="1"/>
</dbReference>
<organism evidence="2 3">
    <name type="scientific">Sphingobacterium litopenaei</name>
    <dbReference type="NCBI Taxonomy" id="2763500"/>
    <lineage>
        <taxon>Bacteria</taxon>
        <taxon>Pseudomonadati</taxon>
        <taxon>Bacteroidota</taxon>
        <taxon>Sphingobacteriia</taxon>
        <taxon>Sphingobacteriales</taxon>
        <taxon>Sphingobacteriaceae</taxon>
        <taxon>Sphingobacterium</taxon>
    </lineage>
</organism>
<feature type="signal peptide" evidence="1">
    <location>
        <begin position="1"/>
        <end position="19"/>
    </location>
</feature>
<evidence type="ECO:0000313" key="2">
    <source>
        <dbReference type="EMBL" id="MBD1428374.1"/>
    </source>
</evidence>
<proteinExistence type="predicted"/>